<dbReference type="InterPro" id="IPR038510">
    <property type="entry name" value="Spt4_sf"/>
</dbReference>
<dbReference type="InParanoid" id="A0A0C3JSN4"/>
<dbReference type="OrthoDB" id="248751at2759"/>
<dbReference type="HOGENOM" id="CLU_2110001_0_0_1"/>
<dbReference type="AlphaFoldDB" id="A0A0C3JSN4"/>
<name>A0A0C3JSN4_PISTI</name>
<proteinExistence type="predicted"/>
<dbReference type="Gene3D" id="3.30.40.210">
    <property type="match status" value="1"/>
</dbReference>
<evidence type="ECO:0000313" key="1">
    <source>
        <dbReference type="EMBL" id="KIO00487.1"/>
    </source>
</evidence>
<protein>
    <submittedName>
        <fullName evidence="1">Uncharacterized protein</fullName>
    </submittedName>
</protein>
<organism evidence="1 2">
    <name type="scientific">Pisolithus tinctorius Marx 270</name>
    <dbReference type="NCBI Taxonomy" id="870435"/>
    <lineage>
        <taxon>Eukaryota</taxon>
        <taxon>Fungi</taxon>
        <taxon>Dikarya</taxon>
        <taxon>Basidiomycota</taxon>
        <taxon>Agaricomycotina</taxon>
        <taxon>Agaricomycetes</taxon>
        <taxon>Agaricomycetidae</taxon>
        <taxon>Boletales</taxon>
        <taxon>Sclerodermatineae</taxon>
        <taxon>Pisolithaceae</taxon>
        <taxon>Pisolithus</taxon>
    </lineage>
</organism>
<sequence length="115" mass="12947">MPTLLQLPTGSKKNECPNCEEIMQMKGCADHISICTTTYFSQSSALSRFGWNDAKYVRGMYAASRVTGRLFEDLELGPESHGIKYPPRGQTDQGQFAVIHTVYFSPASYFPYQSY</sequence>
<keyword evidence="2" id="KW-1185">Reference proteome</keyword>
<evidence type="ECO:0000313" key="2">
    <source>
        <dbReference type="Proteomes" id="UP000054217"/>
    </source>
</evidence>
<dbReference type="Proteomes" id="UP000054217">
    <property type="component" value="Unassembled WGS sequence"/>
</dbReference>
<gene>
    <name evidence="1" type="ORF">M404DRAFT_152774</name>
</gene>
<reference evidence="2" key="2">
    <citation type="submission" date="2015-01" db="EMBL/GenBank/DDBJ databases">
        <title>Evolutionary Origins and Diversification of the Mycorrhizal Mutualists.</title>
        <authorList>
            <consortium name="DOE Joint Genome Institute"/>
            <consortium name="Mycorrhizal Genomics Consortium"/>
            <person name="Kohler A."/>
            <person name="Kuo A."/>
            <person name="Nagy L.G."/>
            <person name="Floudas D."/>
            <person name="Copeland A."/>
            <person name="Barry K.W."/>
            <person name="Cichocki N."/>
            <person name="Veneault-Fourrey C."/>
            <person name="LaButti K."/>
            <person name="Lindquist E.A."/>
            <person name="Lipzen A."/>
            <person name="Lundell T."/>
            <person name="Morin E."/>
            <person name="Murat C."/>
            <person name="Riley R."/>
            <person name="Ohm R."/>
            <person name="Sun H."/>
            <person name="Tunlid A."/>
            <person name="Henrissat B."/>
            <person name="Grigoriev I.V."/>
            <person name="Hibbett D.S."/>
            <person name="Martin F."/>
        </authorList>
    </citation>
    <scope>NUCLEOTIDE SEQUENCE [LARGE SCALE GENOMIC DNA]</scope>
    <source>
        <strain evidence="2">Marx 270</strain>
    </source>
</reference>
<reference evidence="1 2" key="1">
    <citation type="submission" date="2014-04" db="EMBL/GenBank/DDBJ databases">
        <authorList>
            <consortium name="DOE Joint Genome Institute"/>
            <person name="Kuo A."/>
            <person name="Kohler A."/>
            <person name="Costa M.D."/>
            <person name="Nagy L.G."/>
            <person name="Floudas D."/>
            <person name="Copeland A."/>
            <person name="Barry K.W."/>
            <person name="Cichocki N."/>
            <person name="Veneault-Fourrey C."/>
            <person name="LaButti K."/>
            <person name="Lindquist E.A."/>
            <person name="Lipzen A."/>
            <person name="Lundell T."/>
            <person name="Morin E."/>
            <person name="Murat C."/>
            <person name="Sun H."/>
            <person name="Tunlid A."/>
            <person name="Henrissat B."/>
            <person name="Grigoriev I.V."/>
            <person name="Hibbett D.S."/>
            <person name="Martin F."/>
            <person name="Nordberg H.P."/>
            <person name="Cantor M.N."/>
            <person name="Hua S.X."/>
        </authorList>
    </citation>
    <scope>NUCLEOTIDE SEQUENCE [LARGE SCALE GENOMIC DNA]</scope>
    <source>
        <strain evidence="1 2">Marx 270</strain>
    </source>
</reference>
<dbReference type="STRING" id="870435.A0A0C3JSN4"/>
<dbReference type="FunCoup" id="A0A0C3JSN4">
    <property type="interactions" value="312"/>
</dbReference>
<accession>A0A0C3JSN4</accession>
<dbReference type="EMBL" id="KN831996">
    <property type="protein sequence ID" value="KIO00487.1"/>
    <property type="molecule type" value="Genomic_DNA"/>
</dbReference>